<keyword evidence="3" id="KW-1185">Reference proteome</keyword>
<evidence type="ECO:0000313" key="2">
    <source>
        <dbReference type="EMBL" id="KAK3338791.1"/>
    </source>
</evidence>
<dbReference type="AlphaFoldDB" id="A0AAE0J8U8"/>
<reference evidence="2" key="1">
    <citation type="journal article" date="2023" name="Mol. Phylogenet. Evol.">
        <title>Genome-scale phylogeny and comparative genomics of the fungal order Sordariales.</title>
        <authorList>
            <person name="Hensen N."/>
            <person name="Bonometti L."/>
            <person name="Westerberg I."/>
            <person name="Brannstrom I.O."/>
            <person name="Guillou S."/>
            <person name="Cros-Aarteil S."/>
            <person name="Calhoun S."/>
            <person name="Haridas S."/>
            <person name="Kuo A."/>
            <person name="Mondo S."/>
            <person name="Pangilinan J."/>
            <person name="Riley R."/>
            <person name="LaButti K."/>
            <person name="Andreopoulos B."/>
            <person name="Lipzen A."/>
            <person name="Chen C."/>
            <person name="Yan M."/>
            <person name="Daum C."/>
            <person name="Ng V."/>
            <person name="Clum A."/>
            <person name="Steindorff A."/>
            <person name="Ohm R.A."/>
            <person name="Martin F."/>
            <person name="Silar P."/>
            <person name="Natvig D.O."/>
            <person name="Lalanne C."/>
            <person name="Gautier V."/>
            <person name="Ament-Velasquez S.L."/>
            <person name="Kruys A."/>
            <person name="Hutchinson M.I."/>
            <person name="Powell A.J."/>
            <person name="Barry K."/>
            <person name="Miller A.N."/>
            <person name="Grigoriev I.V."/>
            <person name="Debuchy R."/>
            <person name="Gladieux P."/>
            <person name="Hiltunen Thoren M."/>
            <person name="Johannesson H."/>
        </authorList>
    </citation>
    <scope>NUCLEOTIDE SEQUENCE</scope>
    <source>
        <strain evidence="2">CBS 560.94</strain>
    </source>
</reference>
<feature type="region of interest" description="Disordered" evidence="1">
    <location>
        <begin position="211"/>
        <end position="271"/>
    </location>
</feature>
<dbReference type="RefSeq" id="XP_062678151.1">
    <property type="nucleotide sequence ID" value="XM_062829180.1"/>
</dbReference>
<evidence type="ECO:0000256" key="1">
    <source>
        <dbReference type="SAM" id="MobiDB-lite"/>
    </source>
</evidence>
<organism evidence="2 3">
    <name type="scientific">Neurospora tetraspora</name>
    <dbReference type="NCBI Taxonomy" id="94610"/>
    <lineage>
        <taxon>Eukaryota</taxon>
        <taxon>Fungi</taxon>
        <taxon>Dikarya</taxon>
        <taxon>Ascomycota</taxon>
        <taxon>Pezizomycotina</taxon>
        <taxon>Sordariomycetes</taxon>
        <taxon>Sordariomycetidae</taxon>
        <taxon>Sordariales</taxon>
        <taxon>Sordariaceae</taxon>
        <taxon>Neurospora</taxon>
    </lineage>
</organism>
<dbReference type="SUPFAM" id="SSF141571">
    <property type="entry name" value="Pentapeptide repeat-like"/>
    <property type="match status" value="1"/>
</dbReference>
<dbReference type="Proteomes" id="UP001278500">
    <property type="component" value="Unassembled WGS sequence"/>
</dbReference>
<feature type="region of interest" description="Disordered" evidence="1">
    <location>
        <begin position="424"/>
        <end position="464"/>
    </location>
</feature>
<feature type="compositionally biased region" description="Low complexity" evidence="1">
    <location>
        <begin position="249"/>
        <end position="259"/>
    </location>
</feature>
<sequence length="488" mass="53361">MEPNNPPAPPQRFITSAAQFHQLQEEARAAALNSANAAKCADFPKIDDEKLVLIDEVLAAMTNTAGLVDNGHRNMPRKRQEEMAWTWLYKARDIQLGIRNPDVYTPEFPNFMSRWKAFVSFSTKAGATDLFAASYMDRYIGNPIAELDTKVSNNHTNKLKIFNTELKGARDNGRTVTENNDTAEIRDASGILVKTLVRPRKRSLNDFLDGELPLDVTKPKRAPRSRTATGGSVASVATAAMTGVGGQPAQGAAASALPAIQEEEEESDLPQANLSNSQVDASQLNVDQPSAHQQNVHQQHVQQGNIQQANIEQGNIQQANIYQHNAEHAQAGQLNVQQANIYQPHINQPHIQQGNIQQGNADQFNIQQAEVDQFNIYQANAEDAQAGQYPAGQYHASHPYQPFNTPNQYQAPNQYGAQVNRAGLGQAPANPASVPLNALDPSLGDHENHNGGSQAGSERAAVNRPGRLVQNRAGANWWIQDNAFDSVE</sequence>
<evidence type="ECO:0000313" key="3">
    <source>
        <dbReference type="Proteomes" id="UP001278500"/>
    </source>
</evidence>
<dbReference type="EMBL" id="JAUEPP010000007">
    <property type="protein sequence ID" value="KAK3338791.1"/>
    <property type="molecule type" value="Genomic_DNA"/>
</dbReference>
<name>A0AAE0J8U8_9PEZI</name>
<proteinExistence type="predicted"/>
<protein>
    <submittedName>
        <fullName evidence="2">Uncharacterized protein</fullName>
    </submittedName>
</protein>
<dbReference type="GeneID" id="87866334"/>
<accession>A0AAE0J8U8</accession>
<comment type="caution">
    <text evidence="2">The sequence shown here is derived from an EMBL/GenBank/DDBJ whole genome shotgun (WGS) entry which is preliminary data.</text>
</comment>
<gene>
    <name evidence="2" type="ORF">B0H65DRAFT_541693</name>
</gene>
<reference evidence="2" key="2">
    <citation type="submission" date="2023-06" db="EMBL/GenBank/DDBJ databases">
        <authorList>
            <consortium name="Lawrence Berkeley National Laboratory"/>
            <person name="Haridas S."/>
            <person name="Hensen N."/>
            <person name="Bonometti L."/>
            <person name="Westerberg I."/>
            <person name="Brannstrom I.O."/>
            <person name="Guillou S."/>
            <person name="Cros-Aarteil S."/>
            <person name="Calhoun S."/>
            <person name="Kuo A."/>
            <person name="Mondo S."/>
            <person name="Pangilinan J."/>
            <person name="Riley R."/>
            <person name="Labutti K."/>
            <person name="Andreopoulos B."/>
            <person name="Lipzen A."/>
            <person name="Chen C."/>
            <person name="Yanf M."/>
            <person name="Daum C."/>
            <person name="Ng V."/>
            <person name="Clum A."/>
            <person name="Steindorff A."/>
            <person name="Ohm R."/>
            <person name="Martin F."/>
            <person name="Silar P."/>
            <person name="Natvig D."/>
            <person name="Lalanne C."/>
            <person name="Gautier V."/>
            <person name="Ament-Velasquez S.L."/>
            <person name="Kruys A."/>
            <person name="Hutchinson M.I."/>
            <person name="Powell A.J."/>
            <person name="Barry K."/>
            <person name="Miller A.N."/>
            <person name="Grigoriev I.V."/>
            <person name="Debuchy R."/>
            <person name="Gladieux P."/>
            <person name="Thoren M.H."/>
            <person name="Johannesson H."/>
        </authorList>
    </citation>
    <scope>NUCLEOTIDE SEQUENCE</scope>
    <source>
        <strain evidence="2">CBS 560.94</strain>
    </source>
</reference>